<organism evidence="2 3">
    <name type="scientific">Staphylothermus hellenicus (strain DSM 12710 / JCM 10830 / BK20S6-10-b1 / P8)</name>
    <dbReference type="NCBI Taxonomy" id="591019"/>
    <lineage>
        <taxon>Archaea</taxon>
        <taxon>Thermoproteota</taxon>
        <taxon>Thermoprotei</taxon>
        <taxon>Desulfurococcales</taxon>
        <taxon>Desulfurococcaceae</taxon>
        <taxon>Staphylothermus</taxon>
    </lineage>
</organism>
<evidence type="ECO:0000313" key="2">
    <source>
        <dbReference type="EMBL" id="ADI31278.1"/>
    </source>
</evidence>
<dbReference type="eggNOG" id="arCOG08861">
    <property type="taxonomic scope" value="Archaea"/>
</dbReference>
<name>D7DAT1_STAHD</name>
<dbReference type="Proteomes" id="UP000002573">
    <property type="component" value="Chromosome"/>
</dbReference>
<dbReference type="HOGENOM" id="CLU_2091398_0_0_2"/>
<feature type="transmembrane region" description="Helical" evidence="1">
    <location>
        <begin position="97"/>
        <end position="115"/>
    </location>
</feature>
<dbReference type="EMBL" id="CP002051">
    <property type="protein sequence ID" value="ADI31278.1"/>
    <property type="molecule type" value="Genomic_DNA"/>
</dbReference>
<keyword evidence="1" id="KW-0472">Membrane</keyword>
<keyword evidence="1" id="KW-1133">Transmembrane helix</keyword>
<reference evidence="3" key="1">
    <citation type="submission" date="2010-05" db="EMBL/GenBank/DDBJ databases">
        <title>Complete sequence of Staphylothermus hellenicus DSM 12710.</title>
        <authorList>
            <consortium name="US DOE Joint Genome Institute"/>
            <person name="Lucas S."/>
            <person name="Copeland A."/>
            <person name="Lapidus A."/>
            <person name="Cheng J.-F."/>
            <person name="Bruce D."/>
            <person name="Goodwin L."/>
            <person name="Pitluck S."/>
            <person name="Davenport K."/>
            <person name="Detter J.C."/>
            <person name="Han C."/>
            <person name="Tapia R."/>
            <person name="Larimer F."/>
            <person name="Land M."/>
            <person name="Hauser L."/>
            <person name="Kyrpides N."/>
            <person name="Mikhailova N."/>
            <person name="Anderson I.J."/>
            <person name="Woyke T."/>
        </authorList>
    </citation>
    <scope>NUCLEOTIDE SEQUENCE [LARGE SCALE GENOMIC DNA]</scope>
    <source>
        <strain evidence="3">DSM 12710 / JCM 10830 / BK20S6-10-b1 / P8</strain>
    </source>
</reference>
<dbReference type="GeneID" id="9233424"/>
<feature type="transmembrane region" description="Helical" evidence="1">
    <location>
        <begin position="6"/>
        <end position="32"/>
    </location>
</feature>
<evidence type="ECO:0000313" key="3">
    <source>
        <dbReference type="Proteomes" id="UP000002573"/>
    </source>
</evidence>
<sequence length="116" mass="12920">MNGLDIYIATLLVTGLAVLNGIIIYLILYKLLGKIYGEKLKSPSRLKEEVVMCGQEYTEETLSAPVSHVFTDIIKRSLPKLSKIIEEGGGTSILNNWFAWMLVLLLTIIVLAYVYG</sequence>
<dbReference type="AlphaFoldDB" id="D7DAT1"/>
<keyword evidence="3" id="KW-1185">Reference proteome</keyword>
<protein>
    <submittedName>
        <fullName evidence="2">Uncharacterized protein</fullName>
    </submittedName>
</protein>
<proteinExistence type="predicted"/>
<keyword evidence="1" id="KW-0812">Transmembrane</keyword>
<dbReference type="RefSeq" id="WP_013142476.1">
    <property type="nucleotide sequence ID" value="NC_014205.1"/>
</dbReference>
<dbReference type="STRING" id="591019.Shell_0135"/>
<dbReference type="KEGG" id="shc:Shell_0135"/>
<reference evidence="2 3" key="2">
    <citation type="journal article" date="2011" name="Stand. Genomic Sci.">
        <title>Complete genome sequence of Staphylothermus hellenicus P8.</title>
        <authorList>
            <person name="Anderson I."/>
            <person name="Wirth R."/>
            <person name="Lucas S."/>
            <person name="Copeland A."/>
            <person name="Lapidus A."/>
            <person name="Cheng J.F."/>
            <person name="Goodwin L."/>
            <person name="Pitluck S."/>
            <person name="Davenport K."/>
            <person name="Detter J.C."/>
            <person name="Han C."/>
            <person name="Tapia R."/>
            <person name="Land M."/>
            <person name="Hauser L."/>
            <person name="Pati A."/>
            <person name="Mikhailova N."/>
            <person name="Woyke T."/>
            <person name="Klenk H.P."/>
            <person name="Kyrpides N."/>
            <person name="Ivanova N."/>
        </authorList>
    </citation>
    <scope>NUCLEOTIDE SEQUENCE [LARGE SCALE GENOMIC DNA]</scope>
    <source>
        <strain evidence="3">DSM 12710 / JCM 10830 / BK20S6-10-b1 / P8</strain>
    </source>
</reference>
<accession>D7DAT1</accession>
<dbReference type="OrthoDB" id="376600at2157"/>
<evidence type="ECO:0000256" key="1">
    <source>
        <dbReference type="SAM" id="Phobius"/>
    </source>
</evidence>
<gene>
    <name evidence="2" type="ordered locus">Shell_0135</name>
</gene>